<reference evidence="1 2" key="1">
    <citation type="journal article" date="2012" name="Science">
        <title>The Paleozoic origin of enzymatic lignin decomposition reconstructed from 31 fungal genomes.</title>
        <authorList>
            <person name="Floudas D."/>
            <person name="Binder M."/>
            <person name="Riley R."/>
            <person name="Barry K."/>
            <person name="Blanchette R.A."/>
            <person name="Henrissat B."/>
            <person name="Martinez A.T."/>
            <person name="Otillar R."/>
            <person name="Spatafora J.W."/>
            <person name="Yadav J.S."/>
            <person name="Aerts A."/>
            <person name="Benoit I."/>
            <person name="Boyd A."/>
            <person name="Carlson A."/>
            <person name="Copeland A."/>
            <person name="Coutinho P.M."/>
            <person name="de Vries R.P."/>
            <person name="Ferreira P."/>
            <person name="Findley K."/>
            <person name="Foster B."/>
            <person name="Gaskell J."/>
            <person name="Glotzer D."/>
            <person name="Gorecki P."/>
            <person name="Heitman J."/>
            <person name="Hesse C."/>
            <person name="Hori C."/>
            <person name="Igarashi K."/>
            <person name="Jurgens J.A."/>
            <person name="Kallen N."/>
            <person name="Kersten P."/>
            <person name="Kohler A."/>
            <person name="Kuees U."/>
            <person name="Kumar T.K.A."/>
            <person name="Kuo A."/>
            <person name="LaButti K."/>
            <person name="Larrondo L.F."/>
            <person name="Lindquist E."/>
            <person name="Ling A."/>
            <person name="Lombard V."/>
            <person name="Lucas S."/>
            <person name="Lundell T."/>
            <person name="Martin R."/>
            <person name="McLaughlin D.J."/>
            <person name="Morgenstern I."/>
            <person name="Morin E."/>
            <person name="Murat C."/>
            <person name="Nagy L.G."/>
            <person name="Nolan M."/>
            <person name="Ohm R.A."/>
            <person name="Patyshakuliyeva A."/>
            <person name="Rokas A."/>
            <person name="Ruiz-Duenas F.J."/>
            <person name="Sabat G."/>
            <person name="Salamov A."/>
            <person name="Samejima M."/>
            <person name="Schmutz J."/>
            <person name="Slot J.C."/>
            <person name="St John F."/>
            <person name="Stenlid J."/>
            <person name="Sun H."/>
            <person name="Sun S."/>
            <person name="Syed K."/>
            <person name="Tsang A."/>
            <person name="Wiebenga A."/>
            <person name="Young D."/>
            <person name="Pisabarro A."/>
            <person name="Eastwood D.C."/>
            <person name="Martin F."/>
            <person name="Cullen D."/>
            <person name="Grigoriev I.V."/>
            <person name="Hibbett D.S."/>
        </authorList>
    </citation>
    <scope>NUCLEOTIDE SEQUENCE [LARGE SCALE GENOMIC DNA]</scope>
    <source>
        <strain evidence="1 2">MD-104</strain>
    </source>
</reference>
<dbReference type="InterPro" id="IPR043129">
    <property type="entry name" value="ATPase_NBD"/>
</dbReference>
<evidence type="ECO:0000313" key="1">
    <source>
        <dbReference type="EMBL" id="PCH36693.1"/>
    </source>
</evidence>
<dbReference type="SUPFAM" id="SSF53067">
    <property type="entry name" value="Actin-like ATPase domain"/>
    <property type="match status" value="2"/>
</dbReference>
<organism evidence="1 2">
    <name type="scientific">Wolfiporia cocos (strain MD-104)</name>
    <name type="common">Brown rot fungus</name>
    <dbReference type="NCBI Taxonomy" id="742152"/>
    <lineage>
        <taxon>Eukaryota</taxon>
        <taxon>Fungi</taxon>
        <taxon>Dikarya</taxon>
        <taxon>Basidiomycota</taxon>
        <taxon>Agaricomycotina</taxon>
        <taxon>Agaricomycetes</taxon>
        <taxon>Polyporales</taxon>
        <taxon>Phaeolaceae</taxon>
        <taxon>Wolfiporia</taxon>
    </lineage>
</organism>
<name>A0A2H3JA62_WOLCO</name>
<dbReference type="Gene3D" id="3.30.420.40">
    <property type="match status" value="1"/>
</dbReference>
<protein>
    <recommendedName>
        <fullName evidence="3">Actin-like ATPase domain-containing protein</fullName>
    </recommendedName>
</protein>
<dbReference type="PANTHER" id="PTHR14187:SF5">
    <property type="entry name" value="HEAT SHOCK 70 KDA PROTEIN 12A"/>
    <property type="match status" value="1"/>
</dbReference>
<dbReference type="AlphaFoldDB" id="A0A2H3JA62"/>
<proteinExistence type="predicted"/>
<evidence type="ECO:0008006" key="3">
    <source>
        <dbReference type="Google" id="ProtNLM"/>
    </source>
</evidence>
<dbReference type="PANTHER" id="PTHR14187">
    <property type="entry name" value="ALPHA KINASE/ELONGATION FACTOR 2 KINASE"/>
    <property type="match status" value="1"/>
</dbReference>
<dbReference type="OMA" id="NIAECFD"/>
<dbReference type="OrthoDB" id="2963168at2759"/>
<dbReference type="Proteomes" id="UP000218811">
    <property type="component" value="Unassembled WGS sequence"/>
</dbReference>
<sequence>MAPLQPYSGIQRKLVLAFDVGTTFSGISYVDPGEIPIIHTVTRYPGQENAAGDSKIPSILYYNHDGTVHSVGAEADKPGMVLVAEDEDLVFVEWLKLYLRPSALGSNDLKKEDIPQLPHGKTAVQVLSDLLGYLYRCAKCFIVESHANGSSLWTSVEDRIDFVLSHPNDWEGSQQQHMRRAATMAGLVPDTLMGQSRIHFVKEGEASLYYCVSQGLVESSIKDGETAMIVDAGGGTVDLSVYHFASVVPLSIEEVTAPECINFSNHVLATMKIQNDEDIQTMMEFFDKSTKTLFKNPNEPSYIKFGTMSSNDPSVQIRRGQMTLSGHKVASFFEPSIEAIVDTIQVQRENISPPLTAIFLVGGFAASPWLFSKLQQSLVQLGLTVSRPDRHVNKAVAEGAVAFFLTNWVSVRVARLTYGVECSTQYDENDPEHSIRRGNVVSRPSGRRVIPNAFSVLLSKGTRVHDNDEVYREFYKEASDVSMLNRLTSQIICYRGRNKEPRWTDTEPTMFSSLCTVVVDTSKVCKNIHFGPVGCYYSQKFKVILLCGLELKAQIAWTEDVSSFIMLTYIVCLHRNRVRKSGE</sequence>
<gene>
    <name evidence="1" type="ORF">WOLCODRAFT_82535</name>
</gene>
<dbReference type="CDD" id="cd10170">
    <property type="entry name" value="ASKHA_NBD_HSP70"/>
    <property type="match status" value="1"/>
</dbReference>
<dbReference type="STRING" id="742152.A0A2H3JA62"/>
<evidence type="ECO:0000313" key="2">
    <source>
        <dbReference type="Proteomes" id="UP000218811"/>
    </source>
</evidence>
<keyword evidence="2" id="KW-1185">Reference proteome</keyword>
<dbReference type="EMBL" id="KB467887">
    <property type="protein sequence ID" value="PCH36693.1"/>
    <property type="molecule type" value="Genomic_DNA"/>
</dbReference>
<accession>A0A2H3JA62</accession>